<feature type="non-terminal residue" evidence="1">
    <location>
        <position position="1"/>
    </location>
</feature>
<dbReference type="EMBL" id="JAUZMZ010000092">
    <property type="protein sequence ID" value="MEE2033641.1"/>
    <property type="molecule type" value="Genomic_DNA"/>
</dbReference>
<organism evidence="1 2">
    <name type="scientific">Rhodococcus chondri</name>
    <dbReference type="NCBI Taxonomy" id="3065941"/>
    <lineage>
        <taxon>Bacteria</taxon>
        <taxon>Bacillati</taxon>
        <taxon>Actinomycetota</taxon>
        <taxon>Actinomycetes</taxon>
        <taxon>Mycobacteriales</taxon>
        <taxon>Nocardiaceae</taxon>
        <taxon>Rhodococcus</taxon>
    </lineage>
</organism>
<evidence type="ECO:0000313" key="2">
    <source>
        <dbReference type="Proteomes" id="UP001331936"/>
    </source>
</evidence>
<evidence type="ECO:0000313" key="1">
    <source>
        <dbReference type="EMBL" id="MEE2033641.1"/>
    </source>
</evidence>
<dbReference type="Proteomes" id="UP001331936">
    <property type="component" value="Unassembled WGS sequence"/>
</dbReference>
<keyword evidence="2" id="KW-1185">Reference proteome</keyword>
<proteinExistence type="predicted"/>
<comment type="caution">
    <text evidence="1">The sequence shown here is derived from an EMBL/GenBank/DDBJ whole genome shotgun (WGS) entry which is preliminary data.</text>
</comment>
<accession>A0ABU7JUD6</accession>
<gene>
    <name evidence="1" type="ORF">Q8814_16195</name>
</gene>
<protein>
    <submittedName>
        <fullName evidence="1">Polysulfide reductase</fullName>
    </submittedName>
</protein>
<reference evidence="1 2" key="1">
    <citation type="submission" date="2023-08" db="EMBL/GenBank/DDBJ databases">
        <authorList>
            <person name="Girao M."/>
            <person name="Carvalho M.F."/>
        </authorList>
    </citation>
    <scope>NUCLEOTIDE SEQUENCE [LARGE SCALE GENOMIC DNA]</scope>
    <source>
        <strain evidence="1 2">CC-R104</strain>
    </source>
</reference>
<name>A0ABU7JUD6_9NOCA</name>
<sequence length="171" mass="17522">GAVTAPPVAAYTAVLLSDTATPAWHSAYKELPFVFCGSAAAASGGLGLLGAPVAEAGPARAFAVGGALVELATERRMEQSMGLPAETLHQGRAGRLMRASKALTAAGAVGALAGRRSRVLSMVSGAALMAGSLCTRLGVYEAGIASAKDPKYTVVPQRERIDRVEPVRYRE</sequence>
<dbReference type="Gene3D" id="1.20.1630.10">
    <property type="entry name" value="Formate dehydrogenase/DMSO reductase domain"/>
    <property type="match status" value="1"/>
</dbReference>